<dbReference type="PROSITE" id="PS51296">
    <property type="entry name" value="RIESKE"/>
    <property type="match status" value="1"/>
</dbReference>
<gene>
    <name evidence="8" type="primary">nirD</name>
    <name evidence="8" type="ORF">C9I98_16595</name>
</gene>
<keyword evidence="4" id="KW-0408">Iron</keyword>
<comment type="caution">
    <text evidence="8">The sequence shown here is derived from an EMBL/GenBank/DDBJ whole genome shotgun (WGS) entry which is preliminary data.</text>
</comment>
<evidence type="ECO:0000256" key="3">
    <source>
        <dbReference type="ARBA" id="ARBA00023002"/>
    </source>
</evidence>
<dbReference type="RefSeq" id="WP_036820785.1">
    <property type="nucleotide sequence ID" value="NZ_JGVO01000296.1"/>
</dbReference>
<evidence type="ECO:0000256" key="6">
    <source>
        <dbReference type="ARBA" id="ARBA00023063"/>
    </source>
</evidence>
<dbReference type="SUPFAM" id="SSF50022">
    <property type="entry name" value="ISP domain"/>
    <property type="match status" value="1"/>
</dbReference>
<feature type="domain" description="Rieske" evidence="7">
    <location>
        <begin position="5"/>
        <end position="106"/>
    </location>
</feature>
<evidence type="ECO:0000313" key="8">
    <source>
        <dbReference type="EMBL" id="PSW18320.1"/>
    </source>
</evidence>
<dbReference type="GO" id="GO:0051537">
    <property type="term" value="F:2 iron, 2 sulfur cluster binding"/>
    <property type="evidence" value="ECO:0007669"/>
    <property type="project" value="UniProtKB-KW"/>
</dbReference>
<dbReference type="InterPro" id="IPR036922">
    <property type="entry name" value="Rieske_2Fe-2S_sf"/>
</dbReference>
<keyword evidence="6" id="KW-0534">Nitrate assimilation</keyword>
<dbReference type="PANTHER" id="PTHR40562:SF1">
    <property type="entry name" value="NITRITE REDUCTASE (NADH) SMALL SUBUNIT"/>
    <property type="match status" value="1"/>
</dbReference>
<keyword evidence="3" id="KW-0560">Oxidoreductase</keyword>
<dbReference type="NCBIfam" id="TIGR02378">
    <property type="entry name" value="nirD_assim_sml"/>
    <property type="match status" value="1"/>
</dbReference>
<evidence type="ECO:0000256" key="4">
    <source>
        <dbReference type="ARBA" id="ARBA00023004"/>
    </source>
</evidence>
<dbReference type="AlphaFoldDB" id="A0A2T3NPY1"/>
<protein>
    <submittedName>
        <fullName evidence="8">Nitrite reductase (NAD(P)H) small subunit</fullName>
    </submittedName>
</protein>
<dbReference type="EMBL" id="PYMA01000011">
    <property type="protein sequence ID" value="PSW18320.1"/>
    <property type="molecule type" value="Genomic_DNA"/>
</dbReference>
<dbReference type="InterPro" id="IPR012748">
    <property type="entry name" value="Rieske-like_NirD"/>
</dbReference>
<dbReference type="PANTHER" id="PTHR40562">
    <property type="match status" value="1"/>
</dbReference>
<keyword evidence="2" id="KW-0479">Metal-binding</keyword>
<dbReference type="GO" id="GO:0046872">
    <property type="term" value="F:metal ion binding"/>
    <property type="evidence" value="ECO:0007669"/>
    <property type="project" value="UniProtKB-KW"/>
</dbReference>
<reference evidence="8 9" key="1">
    <citation type="submission" date="2018-01" db="EMBL/GenBank/DDBJ databases">
        <title>Whole genome sequencing of Histamine producing bacteria.</title>
        <authorList>
            <person name="Butler K."/>
        </authorList>
    </citation>
    <scope>NUCLEOTIDE SEQUENCE [LARGE SCALE GENOMIC DNA]</scope>
    <source>
        <strain evidence="8 9">DSM 100436</strain>
    </source>
</reference>
<evidence type="ECO:0000256" key="2">
    <source>
        <dbReference type="ARBA" id="ARBA00022723"/>
    </source>
</evidence>
<dbReference type="CDD" id="cd03529">
    <property type="entry name" value="Rieske_NirD"/>
    <property type="match status" value="1"/>
</dbReference>
<keyword evidence="5" id="KW-0411">Iron-sulfur</keyword>
<evidence type="ECO:0000256" key="1">
    <source>
        <dbReference type="ARBA" id="ARBA00022714"/>
    </source>
</evidence>
<dbReference type="GO" id="GO:0008942">
    <property type="term" value="F:nitrite reductase [NAD(P)H] activity"/>
    <property type="evidence" value="ECO:0007669"/>
    <property type="project" value="InterPro"/>
</dbReference>
<proteinExistence type="predicted"/>
<dbReference type="Pfam" id="PF13806">
    <property type="entry name" value="Rieske_2"/>
    <property type="match status" value="1"/>
</dbReference>
<name>A0A2T3NPY1_9GAMM</name>
<dbReference type="Proteomes" id="UP000241771">
    <property type="component" value="Unassembled WGS sequence"/>
</dbReference>
<dbReference type="InterPro" id="IPR017941">
    <property type="entry name" value="Rieske_2Fe-2S"/>
</dbReference>
<dbReference type="Gene3D" id="2.102.10.10">
    <property type="entry name" value="Rieske [2Fe-2S] iron-sulphur domain"/>
    <property type="match status" value="1"/>
</dbReference>
<dbReference type="OrthoDB" id="516687at2"/>
<keyword evidence="9" id="KW-1185">Reference proteome</keyword>
<evidence type="ECO:0000256" key="5">
    <source>
        <dbReference type="ARBA" id="ARBA00023014"/>
    </source>
</evidence>
<evidence type="ECO:0000313" key="9">
    <source>
        <dbReference type="Proteomes" id="UP000241771"/>
    </source>
</evidence>
<dbReference type="GO" id="GO:0042128">
    <property type="term" value="P:nitrate assimilation"/>
    <property type="evidence" value="ECO:0007669"/>
    <property type="project" value="UniProtKB-KW"/>
</dbReference>
<dbReference type="InterPro" id="IPR017881">
    <property type="entry name" value="NirD"/>
</dbReference>
<organism evidence="8 9">
    <name type="scientific">Photobacterium sanctipauli</name>
    <dbReference type="NCBI Taxonomy" id="1342794"/>
    <lineage>
        <taxon>Bacteria</taxon>
        <taxon>Pseudomonadati</taxon>
        <taxon>Pseudomonadota</taxon>
        <taxon>Gammaproteobacteria</taxon>
        <taxon>Vibrionales</taxon>
        <taxon>Vibrionaceae</taxon>
        <taxon>Photobacterium</taxon>
    </lineage>
</organism>
<evidence type="ECO:0000259" key="7">
    <source>
        <dbReference type="PROSITE" id="PS51296"/>
    </source>
</evidence>
<keyword evidence="1" id="KW-0001">2Fe-2S</keyword>
<accession>A0A2T3NPY1</accession>
<dbReference type="PROSITE" id="PS51300">
    <property type="entry name" value="NIRD"/>
    <property type="match status" value="1"/>
</dbReference>
<sequence>MEQWQSVCRKDDLVKNTGVCALVAGQQVAIFYSERNDALYAVGNYDPIGGANVISRGMIGSLGEEVVVASPLYKQHFNLTTGQCLEDPEMALSTYPVRCIDGDVQLSMNDV</sequence>